<comment type="subcellular location">
    <subcellularLocation>
        <location evidence="1">Cell outer membrane</location>
        <topology evidence="1">Lipid-anchor</topology>
    </subcellularLocation>
</comment>
<accession>A0ABV7AGE0</accession>
<evidence type="ECO:0000256" key="1">
    <source>
        <dbReference type="ARBA" id="ARBA00004459"/>
    </source>
</evidence>
<dbReference type="InterPro" id="IPR008816">
    <property type="entry name" value="Gly_zipper_2TM_dom"/>
</dbReference>
<evidence type="ECO:0000256" key="2">
    <source>
        <dbReference type="ARBA" id="ARBA00008681"/>
    </source>
</evidence>
<keyword evidence="7" id="KW-0449">Lipoprotein</keyword>
<evidence type="ECO:0000256" key="3">
    <source>
        <dbReference type="ARBA" id="ARBA00015281"/>
    </source>
</evidence>
<dbReference type="PANTHER" id="PTHR35603">
    <property type="match status" value="1"/>
</dbReference>
<feature type="domain" description="Glycine zipper 2TM" evidence="8">
    <location>
        <begin position="61"/>
        <end position="101"/>
    </location>
</feature>
<evidence type="ECO:0000256" key="5">
    <source>
        <dbReference type="ARBA" id="ARBA00023136"/>
    </source>
</evidence>
<comment type="caution">
    <text evidence="9">The sequence shown here is derived from an EMBL/GenBank/DDBJ whole genome shotgun (WGS) entry which is preliminary data.</text>
</comment>
<comment type="similarity">
    <text evidence="2">Belongs to the rickettsiale 17 kDa surface antigen family.</text>
</comment>
<evidence type="ECO:0000256" key="4">
    <source>
        <dbReference type="ARBA" id="ARBA00022729"/>
    </source>
</evidence>
<evidence type="ECO:0000256" key="6">
    <source>
        <dbReference type="ARBA" id="ARBA00023139"/>
    </source>
</evidence>
<sequence>MNKRLLILPLCTLMVAGCVDNGPGPYTQPPPVQQQAHVRHGTIIGVRNVEMRRNTQGDQVAGALVGGIVGGIIGNQFGEGSGKSLMTGAGAATGAVVGSNMAKRTSSGTYWSQAWEIRLDSGRVMTIIQSSNTFRVGQRVRVITRDGRTWLASQ</sequence>
<dbReference type="InterPro" id="IPR051407">
    <property type="entry name" value="Bact_OM_lipoprot/Surf_antigen"/>
</dbReference>
<dbReference type="RefSeq" id="WP_377832795.1">
    <property type="nucleotide sequence ID" value="NZ_JBHRSK010000004.1"/>
</dbReference>
<keyword evidence="4" id="KW-0732">Signal</keyword>
<keyword evidence="5" id="KW-0472">Membrane</keyword>
<proteinExistence type="inferred from homology"/>
<name>A0ABV7AGE0_9RHOB</name>
<evidence type="ECO:0000259" key="8">
    <source>
        <dbReference type="Pfam" id="PF05433"/>
    </source>
</evidence>
<organism evidence="9 10">
    <name type="scientific">Acidimangrovimonas pyrenivorans</name>
    <dbReference type="NCBI Taxonomy" id="2030798"/>
    <lineage>
        <taxon>Bacteria</taxon>
        <taxon>Pseudomonadati</taxon>
        <taxon>Pseudomonadota</taxon>
        <taxon>Alphaproteobacteria</taxon>
        <taxon>Rhodobacterales</taxon>
        <taxon>Paracoccaceae</taxon>
        <taxon>Acidimangrovimonas</taxon>
    </lineage>
</organism>
<evidence type="ECO:0000313" key="10">
    <source>
        <dbReference type="Proteomes" id="UP001595443"/>
    </source>
</evidence>
<evidence type="ECO:0000313" key="9">
    <source>
        <dbReference type="EMBL" id="MFC2968121.1"/>
    </source>
</evidence>
<keyword evidence="6" id="KW-0564">Palmitate</keyword>
<protein>
    <recommendedName>
        <fullName evidence="3">17 kDa surface antigen</fullName>
    </recommendedName>
</protein>
<dbReference type="EMBL" id="JBHRSK010000004">
    <property type="protein sequence ID" value="MFC2968121.1"/>
    <property type="molecule type" value="Genomic_DNA"/>
</dbReference>
<dbReference type="PROSITE" id="PS51257">
    <property type="entry name" value="PROKAR_LIPOPROTEIN"/>
    <property type="match status" value="1"/>
</dbReference>
<evidence type="ECO:0000256" key="7">
    <source>
        <dbReference type="ARBA" id="ARBA00023288"/>
    </source>
</evidence>
<dbReference type="Proteomes" id="UP001595443">
    <property type="component" value="Unassembled WGS sequence"/>
</dbReference>
<dbReference type="Pfam" id="PF05433">
    <property type="entry name" value="Rick_17kDa_Anti"/>
    <property type="match status" value="1"/>
</dbReference>
<reference evidence="10" key="1">
    <citation type="journal article" date="2019" name="Int. J. Syst. Evol. Microbiol.">
        <title>The Global Catalogue of Microorganisms (GCM) 10K type strain sequencing project: providing services to taxonomists for standard genome sequencing and annotation.</title>
        <authorList>
            <consortium name="The Broad Institute Genomics Platform"/>
            <consortium name="The Broad Institute Genome Sequencing Center for Infectious Disease"/>
            <person name="Wu L."/>
            <person name="Ma J."/>
        </authorList>
    </citation>
    <scope>NUCLEOTIDE SEQUENCE [LARGE SCALE GENOMIC DNA]</scope>
    <source>
        <strain evidence="10">KCTC 62192</strain>
    </source>
</reference>
<gene>
    <name evidence="9" type="ORF">ACFOES_08450</name>
</gene>
<keyword evidence="10" id="KW-1185">Reference proteome</keyword>
<dbReference type="PANTHER" id="PTHR35603:SF1">
    <property type="entry name" value="OUTER MEMBRANE LIPOPROTEIN SLYB"/>
    <property type="match status" value="1"/>
</dbReference>